<proteinExistence type="predicted"/>
<dbReference type="EMBL" id="CAKJTG010000007">
    <property type="protein sequence ID" value="CAG9607772.1"/>
    <property type="molecule type" value="Genomic_DNA"/>
</dbReference>
<accession>A0A9C7L9U8</accession>
<name>A0A9C7L9U8_9BACI</name>
<protein>
    <submittedName>
        <fullName evidence="1">Uncharacterized protein</fullName>
    </submittedName>
</protein>
<evidence type="ECO:0000313" key="1">
    <source>
        <dbReference type="EMBL" id="CAG9607772.1"/>
    </source>
</evidence>
<dbReference type="AlphaFoldDB" id="A0A9C7L9U8"/>
<reference evidence="1" key="1">
    <citation type="submission" date="2021-10" db="EMBL/GenBank/DDBJ databases">
        <authorList>
            <person name="Criscuolo A."/>
        </authorList>
    </citation>
    <scope>NUCLEOTIDE SEQUENCE</scope>
    <source>
        <strain evidence="1">CIP111885</strain>
    </source>
</reference>
<evidence type="ECO:0000313" key="2">
    <source>
        <dbReference type="Proteomes" id="UP000789845"/>
    </source>
</evidence>
<keyword evidence="2" id="KW-1185">Reference proteome</keyword>
<dbReference type="Proteomes" id="UP000789845">
    <property type="component" value="Unassembled WGS sequence"/>
</dbReference>
<organism evidence="1 2">
    <name type="scientific">Pseudoneobacillus rhizosphaerae</name>
    <dbReference type="NCBI Taxonomy" id="2880968"/>
    <lineage>
        <taxon>Bacteria</taxon>
        <taxon>Bacillati</taxon>
        <taxon>Bacillota</taxon>
        <taxon>Bacilli</taxon>
        <taxon>Bacillales</taxon>
        <taxon>Bacillaceae</taxon>
        <taxon>Pseudoneobacillus</taxon>
    </lineage>
</organism>
<comment type="caution">
    <text evidence="1">The sequence shown here is derived from an EMBL/GenBank/DDBJ whole genome shotgun (WGS) entry which is preliminary data.</text>
</comment>
<sequence>MECENGLRRLKQNFRRLNARNRRLNYRFKRLKPKDRRLKPRLSDFHIKKRLDLGAGTQQIGVEYKI</sequence>
<gene>
    <name evidence="1" type="ORF">NEOCIP111885_01464</name>
</gene>